<name>U9U676_RHIID</name>
<accession>U9U676</accession>
<dbReference type="HOGENOM" id="CLU_1415853_0_0_1"/>
<organism evidence="1">
    <name type="scientific">Rhizophagus irregularis (strain DAOM 181602 / DAOM 197198 / MUCL 43194)</name>
    <name type="common">Arbuscular mycorrhizal fungus</name>
    <name type="synonym">Glomus intraradices</name>
    <dbReference type="NCBI Taxonomy" id="747089"/>
    <lineage>
        <taxon>Eukaryota</taxon>
        <taxon>Fungi</taxon>
        <taxon>Fungi incertae sedis</taxon>
        <taxon>Mucoromycota</taxon>
        <taxon>Glomeromycotina</taxon>
        <taxon>Glomeromycetes</taxon>
        <taxon>Glomerales</taxon>
        <taxon>Glomeraceae</taxon>
        <taxon>Rhizophagus</taxon>
    </lineage>
</organism>
<reference evidence="1" key="1">
    <citation type="submission" date="2013-07" db="EMBL/GenBank/DDBJ databases">
        <title>The genome of an arbuscular mycorrhizal fungus provides insights into the evolution of the oldest plant symbiosis.</title>
        <authorList>
            <consortium name="DOE Joint Genome Institute"/>
            <person name="Tisserant E."/>
            <person name="Malbreil M."/>
            <person name="Kuo A."/>
            <person name="Kohler A."/>
            <person name="Symeonidi A."/>
            <person name="Balestrini R."/>
            <person name="Charron P."/>
            <person name="Duensing N."/>
            <person name="Frei-dit-Frey N."/>
            <person name="Gianinazzi-Pearson V."/>
            <person name="Gilbert B."/>
            <person name="Handa Y."/>
            <person name="Hijri M."/>
            <person name="Kaul R."/>
            <person name="Kawaguchi M."/>
            <person name="Krajinski F."/>
            <person name="Lammers P."/>
            <person name="Lapierre D."/>
            <person name="Masclaux F.G."/>
            <person name="Murat C."/>
            <person name="Morin E."/>
            <person name="Ndikumana S."/>
            <person name="Pagni M."/>
            <person name="Petitpierre D."/>
            <person name="Requena N."/>
            <person name="Rosikiewicz P."/>
            <person name="Riley R."/>
            <person name="Saito K."/>
            <person name="San Clemente H."/>
            <person name="Shapiro H."/>
            <person name="van Tuinen D."/>
            <person name="Becard G."/>
            <person name="Bonfante P."/>
            <person name="Paszkowski U."/>
            <person name="Shachar-Hill Y."/>
            <person name="Young J.P."/>
            <person name="Sanders I.R."/>
            <person name="Henrissat B."/>
            <person name="Rensing S.A."/>
            <person name="Grigoriev I.V."/>
            <person name="Corradi N."/>
            <person name="Roux C."/>
            <person name="Martin F."/>
        </authorList>
    </citation>
    <scope>NUCLEOTIDE SEQUENCE</scope>
    <source>
        <strain evidence="1">DAOM 197198</strain>
    </source>
</reference>
<protein>
    <submittedName>
        <fullName evidence="1">Uncharacterized protein</fullName>
    </submittedName>
</protein>
<dbReference type="EMBL" id="KI286367">
    <property type="protein sequence ID" value="ESA11101.1"/>
    <property type="molecule type" value="Genomic_DNA"/>
</dbReference>
<gene>
    <name evidence="1" type="ORF">GLOINDRAFT_97006</name>
</gene>
<dbReference type="AlphaFoldDB" id="U9U676"/>
<evidence type="ECO:0000313" key="1">
    <source>
        <dbReference type="EMBL" id="ESA11101.1"/>
    </source>
</evidence>
<proteinExistence type="predicted"/>
<sequence length="192" mass="22201">MLKEYEAATLIISGIISSDATFFKSVIMIKDRDAGSIVYILMPNVHFCFSDLLLKIVCLILAFKRVGIWWLIDEMANRILDFFNDNKVVDEVDVEDFQNFDISINLYRSVIELALLCDKYNNNYNDDDDNDDDGESSKREKRSLKELKSVMISTLRASSILKISKRFILLLVNARNMVWKLQSSTYFLEIIG</sequence>